<sequence length="112" mass="13204">MYLEREMAKNGYLLLAVLWLLCAPLQADTDLHLLPGVKLSIDNPLEEALEPLDDWSENALEPLDDWSEKALEPLDDWPKNALRHRKWRGDRDDQGRRPIWHRHHDDDDDDDD</sequence>
<protein>
    <submittedName>
        <fullName evidence="2">Uncharacterized protein</fullName>
    </submittedName>
</protein>
<dbReference type="KEGG" id="ete:ETEE_3093"/>
<evidence type="ECO:0000256" key="1">
    <source>
        <dbReference type="SAM" id="MobiDB-lite"/>
    </source>
</evidence>
<evidence type="ECO:0000313" key="2">
    <source>
        <dbReference type="EMBL" id="AIJ09522.1"/>
    </source>
</evidence>
<dbReference type="AlphaFoldDB" id="A0A076LSB0"/>
<accession>A0A076LSB0</accession>
<name>A0A076LSB0_9GAMM</name>
<gene>
    <name evidence="2" type="ORF">ETEE_3093</name>
</gene>
<reference evidence="2 3" key="1">
    <citation type="journal article" date="2012" name="PLoS ONE">
        <title>Edwardsiella comparative phylogenomics reveal the new intra/inter-species taxonomic relationships, virulence evolution and niche adaptation mechanisms.</title>
        <authorList>
            <person name="Yang M."/>
            <person name="Lv Y."/>
            <person name="Xiao J."/>
            <person name="Wu H."/>
            <person name="Zheng H."/>
            <person name="Liu Q."/>
            <person name="Zhang Y."/>
            <person name="Wang Q."/>
        </authorList>
    </citation>
    <scope>NUCLEOTIDE SEQUENCE [LARGE SCALE GENOMIC DNA]</scope>
    <source>
        <strain evidence="3">080813</strain>
    </source>
</reference>
<dbReference type="HOGENOM" id="CLU_2245702_0_0_6"/>
<dbReference type="EMBL" id="CP006664">
    <property type="protein sequence ID" value="AIJ09522.1"/>
    <property type="molecule type" value="Genomic_DNA"/>
</dbReference>
<evidence type="ECO:0000313" key="3">
    <source>
        <dbReference type="Proteomes" id="UP000028681"/>
    </source>
</evidence>
<proteinExistence type="predicted"/>
<organism evidence="2 3">
    <name type="scientific">Edwardsiella anguillarum ET080813</name>
    <dbReference type="NCBI Taxonomy" id="667120"/>
    <lineage>
        <taxon>Bacteria</taxon>
        <taxon>Pseudomonadati</taxon>
        <taxon>Pseudomonadota</taxon>
        <taxon>Gammaproteobacteria</taxon>
        <taxon>Enterobacterales</taxon>
        <taxon>Hafniaceae</taxon>
        <taxon>Edwardsiella</taxon>
    </lineage>
</organism>
<feature type="region of interest" description="Disordered" evidence="1">
    <location>
        <begin position="87"/>
        <end position="112"/>
    </location>
</feature>
<dbReference type="Proteomes" id="UP000028681">
    <property type="component" value="Chromosome"/>
</dbReference>